<reference evidence="2 3" key="1">
    <citation type="submission" date="2016-02" db="EMBL/GenBank/DDBJ databases">
        <title>Biosynthesis of antibiotic leucinostatins and their inhibition on Phytophthora in bio-control Purpureocillium lilacinum.</title>
        <authorList>
            <person name="Wang G."/>
            <person name="Liu Z."/>
            <person name="Lin R."/>
            <person name="Li E."/>
            <person name="Mao Z."/>
            <person name="Ling J."/>
            <person name="Yin W."/>
            <person name="Xie B."/>
        </authorList>
    </citation>
    <scope>NUCLEOTIDE SEQUENCE [LARGE SCALE GENOMIC DNA]</scope>
    <source>
        <strain evidence="2">PLFJ-1</strain>
    </source>
</reference>
<feature type="region of interest" description="Disordered" evidence="1">
    <location>
        <begin position="148"/>
        <end position="189"/>
    </location>
</feature>
<feature type="region of interest" description="Disordered" evidence="1">
    <location>
        <begin position="49"/>
        <end position="86"/>
    </location>
</feature>
<proteinExistence type="predicted"/>
<gene>
    <name evidence="2" type="ORF">VFPFJ_01297</name>
</gene>
<feature type="region of interest" description="Disordered" evidence="1">
    <location>
        <begin position="216"/>
        <end position="273"/>
    </location>
</feature>
<protein>
    <submittedName>
        <fullName evidence="2">Uncharacterized protein</fullName>
    </submittedName>
</protein>
<dbReference type="Proteomes" id="UP000078340">
    <property type="component" value="Unassembled WGS sequence"/>
</dbReference>
<evidence type="ECO:0000256" key="1">
    <source>
        <dbReference type="SAM" id="MobiDB-lite"/>
    </source>
</evidence>
<feature type="compositionally biased region" description="Basic residues" evidence="1">
    <location>
        <begin position="151"/>
        <end position="160"/>
    </location>
</feature>
<sequence length="273" mass="29212">MERCLESLGERQGARIACATLGKDGGRTGELGRRGETLVAFWKPSAMFGGRRSKDGGEGAGVTNTKARHRRRSMSTSMGWAAAEGVEERLPGRRRRAARAMESRVVADTGPTRTRAECSVVCRHESWAGLGRAGGWESDARAVRARAGAWTRRRGRRRSRALAQSGRRSIDPHQPTLGTDGGRGRAARVAGDVGPPLGWAGLGWLAACWDVMGRAGPPTRSQSWTYDGSRRRREETEGGAGVLEDGRVDDDDDDDTTMKKGKPGGGGGGGSRE</sequence>
<organism evidence="2 3">
    <name type="scientific">Purpureocillium lilacinum</name>
    <name type="common">Paecilomyces lilacinus</name>
    <dbReference type="NCBI Taxonomy" id="33203"/>
    <lineage>
        <taxon>Eukaryota</taxon>
        <taxon>Fungi</taxon>
        <taxon>Dikarya</taxon>
        <taxon>Ascomycota</taxon>
        <taxon>Pezizomycotina</taxon>
        <taxon>Sordariomycetes</taxon>
        <taxon>Hypocreomycetidae</taxon>
        <taxon>Hypocreales</taxon>
        <taxon>Ophiocordycipitaceae</taxon>
        <taxon>Purpureocillium</taxon>
    </lineage>
</organism>
<dbReference type="AlphaFoldDB" id="A0A179I0D1"/>
<accession>A0A179I0D1</accession>
<evidence type="ECO:0000313" key="3">
    <source>
        <dbReference type="Proteomes" id="UP000078340"/>
    </source>
</evidence>
<comment type="caution">
    <text evidence="2">The sequence shown here is derived from an EMBL/GenBank/DDBJ whole genome shotgun (WGS) entry which is preliminary data.</text>
</comment>
<name>A0A179I0D1_PURLI</name>
<evidence type="ECO:0000313" key="2">
    <source>
        <dbReference type="EMBL" id="OAQ95188.1"/>
    </source>
</evidence>
<feature type="compositionally biased region" description="Gly residues" evidence="1">
    <location>
        <begin position="263"/>
        <end position="273"/>
    </location>
</feature>
<dbReference type="EMBL" id="LSBI01000001">
    <property type="protein sequence ID" value="OAQ95188.1"/>
    <property type="molecule type" value="Genomic_DNA"/>
</dbReference>